<organism evidence="2 3">
    <name type="scientific">Candidatus Rickettsiella isopodorum</name>
    <dbReference type="NCBI Taxonomy" id="1225476"/>
    <lineage>
        <taxon>Bacteria</taxon>
        <taxon>Pseudomonadati</taxon>
        <taxon>Pseudomonadota</taxon>
        <taxon>Gammaproteobacteria</taxon>
        <taxon>Legionellales</taxon>
        <taxon>Coxiellaceae</taxon>
        <taxon>Rickettsiella</taxon>
    </lineage>
</organism>
<dbReference type="Proteomes" id="UP000183924">
    <property type="component" value="Unassembled WGS sequence"/>
</dbReference>
<feature type="region of interest" description="Disordered" evidence="1">
    <location>
        <begin position="39"/>
        <end position="63"/>
    </location>
</feature>
<dbReference type="RefSeq" id="WP_071662651.1">
    <property type="nucleotide sequence ID" value="NZ_LUKY01000033.1"/>
</dbReference>
<protein>
    <submittedName>
        <fullName evidence="2">Uncharacterized protein</fullName>
    </submittedName>
</protein>
<proteinExistence type="predicted"/>
<accession>A0A1J8PGG1</accession>
<name>A0A1J8PGG1_9COXI</name>
<dbReference type="STRING" id="1225476.A1D18_04675"/>
<feature type="compositionally biased region" description="Polar residues" evidence="1">
    <location>
        <begin position="53"/>
        <end position="63"/>
    </location>
</feature>
<comment type="caution">
    <text evidence="2">The sequence shown here is derived from an EMBL/GenBank/DDBJ whole genome shotgun (WGS) entry which is preliminary data.</text>
</comment>
<evidence type="ECO:0000313" key="3">
    <source>
        <dbReference type="Proteomes" id="UP000183924"/>
    </source>
</evidence>
<dbReference type="AlphaFoldDB" id="A0A1J8PGG1"/>
<keyword evidence="3" id="KW-1185">Reference proteome</keyword>
<gene>
    <name evidence="2" type="ORF">A1D18_04675</name>
</gene>
<evidence type="ECO:0000313" key="2">
    <source>
        <dbReference type="EMBL" id="OIZ94157.1"/>
    </source>
</evidence>
<reference evidence="2 3" key="1">
    <citation type="submission" date="2016-03" db="EMBL/GenBank/DDBJ databases">
        <title>Comparative genomics of Rickettsiella.</title>
        <authorList>
            <person name="Chandler C."/>
            <person name="Wang Y."/>
        </authorList>
    </citation>
    <scope>NUCLEOTIDE SEQUENCE [LARGE SCALE GENOMIC DNA]</scope>
    <source>
        <strain evidence="2 3">RCFS May 2013</strain>
    </source>
</reference>
<evidence type="ECO:0000256" key="1">
    <source>
        <dbReference type="SAM" id="MobiDB-lite"/>
    </source>
</evidence>
<sequence length="99" mass="10879">MIRKVTGIYATYCTRNSTPLGLAKKALYWQKTKELGSTTLTSTPFDNSEKSLSDMNQGLTGNQDNVGKNLNFFLKSLSKATVTENSIENPMSKSPVPTK</sequence>
<dbReference type="EMBL" id="LUKY01000033">
    <property type="protein sequence ID" value="OIZ94157.1"/>
    <property type="molecule type" value="Genomic_DNA"/>
</dbReference>